<feature type="region of interest" description="Disordered" evidence="13">
    <location>
        <begin position="1"/>
        <end position="174"/>
    </location>
</feature>
<dbReference type="InterPro" id="IPR013805">
    <property type="entry name" value="GrpE_CC"/>
</dbReference>
<evidence type="ECO:0000256" key="6">
    <source>
        <dbReference type="ARBA" id="ARBA00023186"/>
    </source>
</evidence>
<name>A0A7K1UKT2_9MICC</name>
<reference evidence="14 15" key="1">
    <citation type="submission" date="2019-12" db="EMBL/GenBank/DDBJ databases">
        <title>Nesterenkonia muleiensis sp. nov., a novel actinobacterium isolated from sap of Populus euphratica.</title>
        <authorList>
            <person name="Wang R."/>
        </authorList>
    </citation>
    <scope>NUCLEOTIDE SEQUENCE [LARGE SCALE GENOMIC DNA]</scope>
    <source>
        <strain evidence="14 15">F10</strain>
    </source>
</reference>
<feature type="compositionally biased region" description="Basic and acidic residues" evidence="13">
    <location>
        <begin position="1"/>
        <end position="41"/>
    </location>
</feature>
<dbReference type="GO" id="GO:0005737">
    <property type="term" value="C:cytoplasm"/>
    <property type="evidence" value="ECO:0007669"/>
    <property type="project" value="UniProtKB-SubCell"/>
</dbReference>
<dbReference type="Pfam" id="PF01025">
    <property type="entry name" value="GrpE"/>
    <property type="match status" value="1"/>
</dbReference>
<evidence type="ECO:0000313" key="14">
    <source>
        <dbReference type="EMBL" id="MVT26932.1"/>
    </source>
</evidence>
<accession>A0A7K1UKT2</accession>
<comment type="subcellular location">
    <subcellularLocation>
        <location evidence="1 10">Cytoplasm</location>
    </subcellularLocation>
</comment>
<dbReference type="OrthoDB" id="5191115at2"/>
<keyword evidence="5 10" id="KW-0346">Stress response</keyword>
<keyword evidence="4 10" id="KW-0963">Cytoplasm</keyword>
<evidence type="ECO:0000256" key="7">
    <source>
        <dbReference type="ARBA" id="ARBA00053401"/>
    </source>
</evidence>
<evidence type="ECO:0000256" key="11">
    <source>
        <dbReference type="RuleBase" id="RU000639"/>
    </source>
</evidence>
<evidence type="ECO:0000256" key="4">
    <source>
        <dbReference type="ARBA" id="ARBA00022490"/>
    </source>
</evidence>
<dbReference type="GO" id="GO:0006457">
    <property type="term" value="P:protein folding"/>
    <property type="evidence" value="ECO:0007669"/>
    <property type="project" value="InterPro"/>
</dbReference>
<sequence length="311" mass="33443">MAEDKYNPEEPIRFTDKRKYRPDDAEKLAEGEATAEDREAAATDPAADPLAEAERILADVPDEAIEVQQAHEEPAGEEGDGADPAGGEPPLGSGQAETAPDFAPEDPEVAEEPELREVPLDQAAGGVETEPQSRIEAAEEELAQQGGAGPGGGETPLASQPLEAAFTSDREAELENDLRRVQAEYVNYRRRVERDRAVEKDRVKGQLIADLMPVLDDIAAARQAGDLQDGPFAHIASRLEQVLTQQGLSAVGAVGESFDPNAHEAIMQQPSEEVEADHIAVVVRSGYRFGDRLLRAAQVIVSTGPEQKTEE</sequence>
<dbReference type="PRINTS" id="PR00773">
    <property type="entry name" value="GRPEPROTEIN"/>
</dbReference>
<dbReference type="HAMAP" id="MF_01151">
    <property type="entry name" value="GrpE"/>
    <property type="match status" value="1"/>
</dbReference>
<evidence type="ECO:0000256" key="12">
    <source>
        <dbReference type="RuleBase" id="RU004478"/>
    </source>
</evidence>
<protein>
    <recommendedName>
        <fullName evidence="8 10">Protein GrpE</fullName>
    </recommendedName>
    <alternativeName>
        <fullName evidence="9 10">HSP-70 cofactor</fullName>
    </alternativeName>
</protein>
<dbReference type="Gene3D" id="3.90.20.20">
    <property type="match status" value="1"/>
</dbReference>
<dbReference type="GO" id="GO:0042803">
    <property type="term" value="F:protein homodimerization activity"/>
    <property type="evidence" value="ECO:0007669"/>
    <property type="project" value="InterPro"/>
</dbReference>
<dbReference type="AlphaFoldDB" id="A0A7K1UKT2"/>
<proteinExistence type="inferred from homology"/>
<dbReference type="PANTHER" id="PTHR21237:SF23">
    <property type="entry name" value="GRPE PROTEIN HOMOLOG, MITOCHONDRIAL"/>
    <property type="match status" value="1"/>
</dbReference>
<evidence type="ECO:0000256" key="3">
    <source>
        <dbReference type="ARBA" id="ARBA00011738"/>
    </source>
</evidence>
<dbReference type="InterPro" id="IPR009012">
    <property type="entry name" value="GrpE_head"/>
</dbReference>
<keyword evidence="6 10" id="KW-0143">Chaperone</keyword>
<dbReference type="PROSITE" id="PS01071">
    <property type="entry name" value="GRPE"/>
    <property type="match status" value="1"/>
</dbReference>
<evidence type="ECO:0000256" key="9">
    <source>
        <dbReference type="ARBA" id="ARBA00076414"/>
    </source>
</evidence>
<feature type="compositionally biased region" description="Acidic residues" evidence="13">
    <location>
        <begin position="103"/>
        <end position="112"/>
    </location>
</feature>
<dbReference type="RefSeq" id="WP_157324402.1">
    <property type="nucleotide sequence ID" value="NZ_BMFX01000014.1"/>
</dbReference>
<dbReference type="GO" id="GO:0000774">
    <property type="term" value="F:adenyl-nucleotide exchange factor activity"/>
    <property type="evidence" value="ECO:0007669"/>
    <property type="project" value="InterPro"/>
</dbReference>
<dbReference type="GO" id="GO:0051082">
    <property type="term" value="F:unfolded protein binding"/>
    <property type="evidence" value="ECO:0007669"/>
    <property type="project" value="TreeGrafter"/>
</dbReference>
<evidence type="ECO:0000256" key="10">
    <source>
        <dbReference type="HAMAP-Rule" id="MF_01151"/>
    </source>
</evidence>
<gene>
    <name evidence="10 14" type="primary">grpE</name>
    <name evidence="14" type="ORF">GNZ21_11280</name>
</gene>
<evidence type="ECO:0000256" key="5">
    <source>
        <dbReference type="ARBA" id="ARBA00023016"/>
    </source>
</evidence>
<evidence type="ECO:0000313" key="15">
    <source>
        <dbReference type="Proteomes" id="UP000460157"/>
    </source>
</evidence>
<comment type="function">
    <text evidence="7 10 11">Participates actively in the response to hyperosmotic and heat shock by preventing the aggregation of stress-denatured proteins, in association with DnaK and GrpE. It is the nucleotide exchange factor for DnaK and may function as a thermosensor. Unfolded proteins bind initially to DnaJ; upon interaction with the DnaJ-bound protein, DnaK hydrolyzes its bound ATP, resulting in the formation of a stable complex. GrpE releases ADP from DnaK; ATP binding to DnaK triggers the release of the substrate protein, thus completing the reaction cycle. Several rounds of ATP-dependent interactions between DnaJ, DnaK and GrpE are required for fully efficient folding.</text>
</comment>
<dbReference type="PANTHER" id="PTHR21237">
    <property type="entry name" value="GRPE PROTEIN"/>
    <property type="match status" value="1"/>
</dbReference>
<dbReference type="GO" id="GO:0051087">
    <property type="term" value="F:protein-folding chaperone binding"/>
    <property type="evidence" value="ECO:0007669"/>
    <property type="project" value="InterPro"/>
</dbReference>
<keyword evidence="15" id="KW-1185">Reference proteome</keyword>
<comment type="similarity">
    <text evidence="2 10 12">Belongs to the GrpE family.</text>
</comment>
<evidence type="ECO:0000256" key="13">
    <source>
        <dbReference type="SAM" id="MobiDB-lite"/>
    </source>
</evidence>
<dbReference type="Gene3D" id="2.30.22.10">
    <property type="entry name" value="Head domain of nucleotide exchange factor GrpE"/>
    <property type="match status" value="1"/>
</dbReference>
<dbReference type="SUPFAM" id="SSF51064">
    <property type="entry name" value="Head domain of nucleotide exchange factor GrpE"/>
    <property type="match status" value="1"/>
</dbReference>
<dbReference type="CDD" id="cd00446">
    <property type="entry name" value="GrpE"/>
    <property type="match status" value="1"/>
</dbReference>
<dbReference type="FunFam" id="2.30.22.10:FF:000001">
    <property type="entry name" value="Protein GrpE"/>
    <property type="match status" value="1"/>
</dbReference>
<dbReference type="SUPFAM" id="SSF58014">
    <property type="entry name" value="Coiled-coil domain of nucleotide exchange factor GrpE"/>
    <property type="match status" value="1"/>
</dbReference>
<evidence type="ECO:0000256" key="2">
    <source>
        <dbReference type="ARBA" id="ARBA00009054"/>
    </source>
</evidence>
<dbReference type="EMBL" id="WRPM01000080">
    <property type="protein sequence ID" value="MVT26932.1"/>
    <property type="molecule type" value="Genomic_DNA"/>
</dbReference>
<dbReference type="Proteomes" id="UP000460157">
    <property type="component" value="Unassembled WGS sequence"/>
</dbReference>
<evidence type="ECO:0000256" key="1">
    <source>
        <dbReference type="ARBA" id="ARBA00004496"/>
    </source>
</evidence>
<organism evidence="14 15">
    <name type="scientific">Nesterenkonia alkaliphila</name>
    <dbReference type="NCBI Taxonomy" id="1463631"/>
    <lineage>
        <taxon>Bacteria</taxon>
        <taxon>Bacillati</taxon>
        <taxon>Actinomycetota</taxon>
        <taxon>Actinomycetes</taxon>
        <taxon>Micrococcales</taxon>
        <taxon>Micrococcaceae</taxon>
        <taxon>Nesterenkonia</taxon>
    </lineage>
</organism>
<comment type="caution">
    <text evidence="14">The sequence shown here is derived from an EMBL/GenBank/DDBJ whole genome shotgun (WGS) entry which is preliminary data.</text>
</comment>
<comment type="subunit">
    <text evidence="3 10">Homodimer.</text>
</comment>
<evidence type="ECO:0000256" key="8">
    <source>
        <dbReference type="ARBA" id="ARBA00072274"/>
    </source>
</evidence>
<dbReference type="InterPro" id="IPR000740">
    <property type="entry name" value="GrpE"/>
</dbReference>